<name>A9WKS0_RENSM</name>
<dbReference type="SUPFAM" id="SSF143081">
    <property type="entry name" value="BB1717-like"/>
    <property type="match status" value="1"/>
</dbReference>
<dbReference type="GO" id="GO:0106300">
    <property type="term" value="P:protein-DNA covalent cross-linking repair"/>
    <property type="evidence" value="ECO:0007669"/>
    <property type="project" value="InterPro"/>
</dbReference>
<dbReference type="InterPro" id="IPR036590">
    <property type="entry name" value="SRAP-like"/>
</dbReference>
<evidence type="ECO:0000256" key="5">
    <source>
        <dbReference type="ARBA" id="ARBA00023124"/>
    </source>
</evidence>
<evidence type="ECO:0000313" key="9">
    <source>
        <dbReference type="EMBL" id="ABY21879.1"/>
    </source>
</evidence>
<dbReference type="eggNOG" id="COG2135">
    <property type="taxonomic scope" value="Bacteria"/>
</dbReference>
<reference evidence="10" key="1">
    <citation type="journal article" date="2008" name="J. Bacteriol.">
        <title>Genome sequence of the fish pathogen Renibacterium salmoninarum suggests reductive evolution away from an environmental Arthrobacter ancestor.</title>
        <authorList>
            <person name="Wiens G.D."/>
            <person name="Rockey D.D."/>
            <person name="Wu Z."/>
            <person name="Chang J."/>
            <person name="Levy R."/>
            <person name="Crane S."/>
            <person name="Chen D.S."/>
            <person name="Capri G.R."/>
            <person name="Burnett J.R."/>
            <person name="Sudheesh P.S."/>
            <person name="Schipma M.J."/>
            <person name="Burd H."/>
            <person name="Bhattacharyya A."/>
            <person name="Rhodes L.D."/>
            <person name="Kaul R."/>
            <person name="Strom M.S."/>
        </authorList>
    </citation>
    <scope>NUCLEOTIDE SEQUENCE [LARGE SCALE GENOMIC DNA]</scope>
    <source>
        <strain evidence="10">ATCC 33209 / DSM 20767 / JCM 11484 / NBRC 15589 / NCIMB 2235</strain>
    </source>
</reference>
<dbReference type="Proteomes" id="UP000002007">
    <property type="component" value="Chromosome"/>
</dbReference>
<dbReference type="GO" id="GO:0006508">
    <property type="term" value="P:proteolysis"/>
    <property type="evidence" value="ECO:0007669"/>
    <property type="project" value="UniProtKB-KW"/>
</dbReference>
<dbReference type="Pfam" id="PF02586">
    <property type="entry name" value="SRAP"/>
    <property type="match status" value="1"/>
</dbReference>
<dbReference type="GO" id="GO:0008233">
    <property type="term" value="F:peptidase activity"/>
    <property type="evidence" value="ECO:0007669"/>
    <property type="project" value="UniProtKB-KW"/>
</dbReference>
<evidence type="ECO:0000256" key="1">
    <source>
        <dbReference type="ARBA" id="ARBA00008136"/>
    </source>
</evidence>
<evidence type="ECO:0000313" key="10">
    <source>
        <dbReference type="Proteomes" id="UP000002007"/>
    </source>
</evidence>
<dbReference type="HOGENOM" id="CLU_035990_6_2_11"/>
<dbReference type="AlphaFoldDB" id="A9WKS0"/>
<dbReference type="GO" id="GO:0003697">
    <property type="term" value="F:single-stranded DNA binding"/>
    <property type="evidence" value="ECO:0007669"/>
    <property type="project" value="InterPro"/>
</dbReference>
<dbReference type="Gene3D" id="3.90.1680.10">
    <property type="entry name" value="SOS response associated peptidase-like"/>
    <property type="match status" value="1"/>
</dbReference>
<keyword evidence="5" id="KW-0190">Covalent protein-DNA linkage</keyword>
<dbReference type="EC" id="3.4.-.-" evidence="8"/>
<keyword evidence="3" id="KW-0227">DNA damage</keyword>
<dbReference type="PANTHER" id="PTHR13604:SF0">
    <property type="entry name" value="ABASIC SITE PROCESSING PROTEIN HMCES"/>
    <property type="match status" value="1"/>
</dbReference>
<keyword evidence="7" id="KW-0456">Lyase</keyword>
<protein>
    <recommendedName>
        <fullName evidence="8">Abasic site processing protein</fullName>
        <ecNumber evidence="8">3.4.-.-</ecNumber>
    </recommendedName>
</protein>
<dbReference type="STRING" id="288705.RSal33209_0123"/>
<sequence length="226" mass="25649">MDTEKMCGRYAIDSEVNDMIIEFVMATGQAPHDWRPGWTLSESIRPTEQVPILVETLLDRNDPTGPTKLRAEPAQWWLTPSFSKELRGKNPTFNARSETVTELASFRGPVKRQRAILPAAGYYETHTEGTVKTPYFVQDPNGLLFFAGLYSWWADPEKPADDPNKWHLTTTILTRPAAGEVAQIHPRTPVCLPFEWIEEWIIPHQEGTAEFVAEAVQSSEEIIQEL</sequence>
<dbReference type="KEGG" id="rsa:RSal33209_0123"/>
<keyword evidence="2 8" id="KW-0645">Protease</keyword>
<evidence type="ECO:0000256" key="6">
    <source>
        <dbReference type="ARBA" id="ARBA00023125"/>
    </source>
</evidence>
<dbReference type="InterPro" id="IPR003738">
    <property type="entry name" value="SRAP"/>
</dbReference>
<dbReference type="PANTHER" id="PTHR13604">
    <property type="entry name" value="DC12-RELATED"/>
    <property type="match status" value="1"/>
</dbReference>
<accession>A9WKS0</accession>
<dbReference type="EMBL" id="CP000910">
    <property type="protein sequence ID" value="ABY21879.1"/>
    <property type="molecule type" value="Genomic_DNA"/>
</dbReference>
<dbReference type="GO" id="GO:0016829">
    <property type="term" value="F:lyase activity"/>
    <property type="evidence" value="ECO:0007669"/>
    <property type="project" value="UniProtKB-KW"/>
</dbReference>
<keyword evidence="4 8" id="KW-0378">Hydrolase</keyword>
<dbReference type="RefSeq" id="WP_012243587.1">
    <property type="nucleotide sequence ID" value="NC_010168.1"/>
</dbReference>
<comment type="similarity">
    <text evidence="1 8">Belongs to the SOS response-associated peptidase family.</text>
</comment>
<organism evidence="9 10">
    <name type="scientific">Renibacterium salmoninarum (strain ATCC 33209 / DSM 20767 / JCM 11484 / NBRC 15589 / NCIMB 2235)</name>
    <dbReference type="NCBI Taxonomy" id="288705"/>
    <lineage>
        <taxon>Bacteria</taxon>
        <taxon>Bacillati</taxon>
        <taxon>Actinomycetota</taxon>
        <taxon>Actinomycetes</taxon>
        <taxon>Micrococcales</taxon>
        <taxon>Micrococcaceae</taxon>
        <taxon>Renibacterium</taxon>
    </lineage>
</organism>
<proteinExistence type="inferred from homology"/>
<gene>
    <name evidence="9" type="ordered locus">RSal33209_0123</name>
</gene>
<keyword evidence="6" id="KW-0238">DNA-binding</keyword>
<evidence type="ECO:0000256" key="8">
    <source>
        <dbReference type="RuleBase" id="RU364100"/>
    </source>
</evidence>
<keyword evidence="10" id="KW-1185">Reference proteome</keyword>
<evidence type="ECO:0000256" key="4">
    <source>
        <dbReference type="ARBA" id="ARBA00022801"/>
    </source>
</evidence>
<evidence type="ECO:0000256" key="3">
    <source>
        <dbReference type="ARBA" id="ARBA00022763"/>
    </source>
</evidence>
<evidence type="ECO:0000256" key="2">
    <source>
        <dbReference type="ARBA" id="ARBA00022670"/>
    </source>
</evidence>
<evidence type="ECO:0000256" key="7">
    <source>
        <dbReference type="ARBA" id="ARBA00023239"/>
    </source>
</evidence>